<accession>A0A3Q9RP92</accession>
<keyword evidence="6" id="KW-1133">Transmembrane helix</keyword>
<name>A0A3Q9RP92_9BACI</name>
<proteinExistence type="inferred from homology"/>
<sequence>MKKIDSTQMFFVLSLSIGLFNHVMIIPILFDTAGRDAWFWTLVTCGIACFFVVLLLFILRRKQQEPLHIWLENRIGKRFAKVTIWLIILYLLSIILVTIKDTVDWVISSFLFETPLLAIVLPFAIVCFFLAQAGLRAISINSALLLPIVVVLGILVSTGNMPKKNFHFLFPLFEQGYFHGAKAIIYASNGFLELLFLVILQHHFTDAKRFKAKTLVSLTIMLIILMVGPITGALAEFGPILSSELRHPSYEQWRLLKIGKYISHTDFFSIYQWLAGAFIRVVLPMFMIVDLLNLQKPAVKKIILMFLSLLVVIMPLIPWSNITFYTFMKNYYFTNTAYFLHALGLLFFICALLKPRRKVKKNEAV</sequence>
<evidence type="ECO:0000313" key="8">
    <source>
        <dbReference type="EMBL" id="AZV44219.1"/>
    </source>
</evidence>
<keyword evidence="5" id="KW-0812">Transmembrane</keyword>
<dbReference type="KEGG" id="pasa:BAOM_3610"/>
<keyword evidence="4" id="KW-0309">Germination</keyword>
<reference evidence="8 9" key="1">
    <citation type="submission" date="2018-01" db="EMBL/GenBank/DDBJ databases">
        <title>Bacillus asahii Genome sequencing and assembly.</title>
        <authorList>
            <person name="Jiang H."/>
            <person name="Feng Y."/>
            <person name="Zhao F."/>
            <person name="Lin X."/>
        </authorList>
    </citation>
    <scope>NUCLEOTIDE SEQUENCE [LARGE SCALE GENOMIC DNA]</scope>
    <source>
        <strain evidence="8 9">OM18</strain>
    </source>
</reference>
<organism evidence="8 9">
    <name type="scientific">Peribacillus asahii</name>
    <dbReference type="NCBI Taxonomy" id="228899"/>
    <lineage>
        <taxon>Bacteria</taxon>
        <taxon>Bacillati</taxon>
        <taxon>Bacillota</taxon>
        <taxon>Bacilli</taxon>
        <taxon>Bacillales</taxon>
        <taxon>Bacillaceae</taxon>
        <taxon>Peribacillus</taxon>
    </lineage>
</organism>
<dbReference type="PANTHER" id="PTHR34975:SF2">
    <property type="entry name" value="SPORE GERMINATION PROTEIN A2"/>
    <property type="match status" value="1"/>
</dbReference>
<evidence type="ECO:0000256" key="1">
    <source>
        <dbReference type="ARBA" id="ARBA00004141"/>
    </source>
</evidence>
<dbReference type="Pfam" id="PF03845">
    <property type="entry name" value="Spore_permease"/>
    <property type="match status" value="1"/>
</dbReference>
<dbReference type="GO" id="GO:0009847">
    <property type="term" value="P:spore germination"/>
    <property type="evidence" value="ECO:0007669"/>
    <property type="project" value="InterPro"/>
</dbReference>
<evidence type="ECO:0000256" key="6">
    <source>
        <dbReference type="ARBA" id="ARBA00022989"/>
    </source>
</evidence>
<evidence type="ECO:0000256" key="4">
    <source>
        <dbReference type="ARBA" id="ARBA00022544"/>
    </source>
</evidence>
<evidence type="ECO:0000256" key="7">
    <source>
        <dbReference type="ARBA" id="ARBA00023136"/>
    </source>
</evidence>
<comment type="similarity">
    <text evidence="2">Belongs to the amino acid-polyamine-organocation (APC) superfamily. Spore germination protein (SGP) (TC 2.A.3.9) family.</text>
</comment>
<evidence type="ECO:0000256" key="3">
    <source>
        <dbReference type="ARBA" id="ARBA00022448"/>
    </source>
</evidence>
<dbReference type="OrthoDB" id="2381188at2"/>
<dbReference type="Proteomes" id="UP000283095">
    <property type="component" value="Chromosome"/>
</dbReference>
<dbReference type="EMBL" id="CP026095">
    <property type="protein sequence ID" value="AZV44219.1"/>
    <property type="molecule type" value="Genomic_DNA"/>
</dbReference>
<keyword evidence="3" id="KW-0813">Transport</keyword>
<dbReference type="PANTHER" id="PTHR34975">
    <property type="entry name" value="SPORE GERMINATION PROTEIN A2"/>
    <property type="match status" value="1"/>
</dbReference>
<dbReference type="AlphaFoldDB" id="A0A3Q9RP92"/>
<dbReference type="NCBIfam" id="TIGR00912">
    <property type="entry name" value="2A0309"/>
    <property type="match status" value="1"/>
</dbReference>
<dbReference type="RefSeq" id="WP_127761245.1">
    <property type="nucleotide sequence ID" value="NZ_CP026095.1"/>
</dbReference>
<dbReference type="GO" id="GO:0016020">
    <property type="term" value="C:membrane"/>
    <property type="evidence" value="ECO:0007669"/>
    <property type="project" value="UniProtKB-SubCell"/>
</dbReference>
<evidence type="ECO:0000256" key="5">
    <source>
        <dbReference type="ARBA" id="ARBA00022692"/>
    </source>
</evidence>
<evidence type="ECO:0000313" key="9">
    <source>
        <dbReference type="Proteomes" id="UP000283095"/>
    </source>
</evidence>
<comment type="subcellular location">
    <subcellularLocation>
        <location evidence="1">Membrane</location>
        <topology evidence="1">Multi-pass membrane protein</topology>
    </subcellularLocation>
</comment>
<keyword evidence="7" id="KW-0472">Membrane</keyword>
<protein>
    <submittedName>
        <fullName evidence="8">Spore germination protein</fullName>
    </submittedName>
</protein>
<gene>
    <name evidence="8" type="ORF">BAOM_3610</name>
</gene>
<dbReference type="InterPro" id="IPR004761">
    <property type="entry name" value="Spore_GerAB"/>
</dbReference>
<evidence type="ECO:0000256" key="2">
    <source>
        <dbReference type="ARBA" id="ARBA00007998"/>
    </source>
</evidence>